<dbReference type="EMBL" id="QJKJ01002051">
    <property type="protein sequence ID" value="RDY04590.1"/>
    <property type="molecule type" value="Genomic_DNA"/>
</dbReference>
<name>A0A371HP76_MUCPR</name>
<organism evidence="1 2">
    <name type="scientific">Mucuna pruriens</name>
    <name type="common">Velvet bean</name>
    <name type="synonym">Dolichos pruriens</name>
    <dbReference type="NCBI Taxonomy" id="157652"/>
    <lineage>
        <taxon>Eukaryota</taxon>
        <taxon>Viridiplantae</taxon>
        <taxon>Streptophyta</taxon>
        <taxon>Embryophyta</taxon>
        <taxon>Tracheophyta</taxon>
        <taxon>Spermatophyta</taxon>
        <taxon>Magnoliopsida</taxon>
        <taxon>eudicotyledons</taxon>
        <taxon>Gunneridae</taxon>
        <taxon>Pentapetalae</taxon>
        <taxon>rosids</taxon>
        <taxon>fabids</taxon>
        <taxon>Fabales</taxon>
        <taxon>Fabaceae</taxon>
        <taxon>Papilionoideae</taxon>
        <taxon>50 kb inversion clade</taxon>
        <taxon>NPAAA clade</taxon>
        <taxon>indigoferoid/millettioid clade</taxon>
        <taxon>Phaseoleae</taxon>
        <taxon>Mucuna</taxon>
    </lineage>
</organism>
<reference evidence="1" key="1">
    <citation type="submission" date="2018-05" db="EMBL/GenBank/DDBJ databases">
        <title>Draft genome of Mucuna pruriens seed.</title>
        <authorList>
            <person name="Nnadi N.E."/>
            <person name="Vos R."/>
            <person name="Hasami M.H."/>
            <person name="Devisetty U.K."/>
            <person name="Aguiy J.C."/>
        </authorList>
    </citation>
    <scope>NUCLEOTIDE SEQUENCE [LARGE SCALE GENOMIC DNA]</scope>
    <source>
        <strain evidence="1">JCA_2017</strain>
    </source>
</reference>
<proteinExistence type="predicted"/>
<feature type="non-terminal residue" evidence="1">
    <location>
        <position position="1"/>
    </location>
</feature>
<sequence length="138" mass="16059">MENNTRMLKELATLDVLYQPWCIQYPQLEPTQSYKLKSGLIYLLPKSTQTPDEIPCDLFHDEVVGDTGGLHQDEDISFFPRPSCKRLAILTIGYVQHLGDMKHMFLEKFFPASITATIRKEICGIRQHSEETLHEYWE</sequence>
<accession>A0A371HP76</accession>
<dbReference type="OrthoDB" id="1689420at2759"/>
<evidence type="ECO:0008006" key="3">
    <source>
        <dbReference type="Google" id="ProtNLM"/>
    </source>
</evidence>
<dbReference type="AlphaFoldDB" id="A0A371HP76"/>
<evidence type="ECO:0000313" key="1">
    <source>
        <dbReference type="EMBL" id="RDY04590.1"/>
    </source>
</evidence>
<keyword evidence="2" id="KW-1185">Reference proteome</keyword>
<dbReference type="Proteomes" id="UP000257109">
    <property type="component" value="Unassembled WGS sequence"/>
</dbReference>
<evidence type="ECO:0000313" key="2">
    <source>
        <dbReference type="Proteomes" id="UP000257109"/>
    </source>
</evidence>
<protein>
    <recommendedName>
        <fullName evidence="3">Retrotransposon gag domain-containing protein</fullName>
    </recommendedName>
</protein>
<gene>
    <name evidence="1" type="ORF">CR513_11683</name>
</gene>
<comment type="caution">
    <text evidence="1">The sequence shown here is derived from an EMBL/GenBank/DDBJ whole genome shotgun (WGS) entry which is preliminary data.</text>
</comment>